<name>A0A180GEV0_PUCT1</name>
<gene>
    <name evidence="1" type="ORF">PTTG_02782</name>
</gene>
<reference evidence="1" key="2">
    <citation type="submission" date="2016-05" db="EMBL/GenBank/DDBJ databases">
        <title>Comparative analysis highlights variable genome content of wheat rusts and divergence of the mating loci.</title>
        <authorList>
            <person name="Cuomo C.A."/>
            <person name="Bakkeren G."/>
            <person name="Szabo L."/>
            <person name="Khalil H."/>
            <person name="Joly D."/>
            <person name="Goldberg J."/>
            <person name="Young S."/>
            <person name="Zeng Q."/>
            <person name="Fellers J."/>
        </authorList>
    </citation>
    <scope>NUCLEOTIDE SEQUENCE [LARGE SCALE GENOMIC DNA]</scope>
    <source>
        <strain evidence="1">1-1 BBBD Race 1</strain>
    </source>
</reference>
<evidence type="ECO:0000313" key="3">
    <source>
        <dbReference type="Proteomes" id="UP000005240"/>
    </source>
</evidence>
<accession>A0A180GEV0</accession>
<evidence type="ECO:0000313" key="1">
    <source>
        <dbReference type="EMBL" id="OAV91104.1"/>
    </source>
</evidence>
<reference evidence="1" key="1">
    <citation type="submission" date="2009-11" db="EMBL/GenBank/DDBJ databases">
        <authorList>
            <consortium name="The Broad Institute Genome Sequencing Platform"/>
            <person name="Ward D."/>
            <person name="Feldgarden M."/>
            <person name="Earl A."/>
            <person name="Young S.K."/>
            <person name="Zeng Q."/>
            <person name="Koehrsen M."/>
            <person name="Alvarado L."/>
            <person name="Berlin A."/>
            <person name="Bochicchio J."/>
            <person name="Borenstein D."/>
            <person name="Chapman S.B."/>
            <person name="Chen Z."/>
            <person name="Engels R."/>
            <person name="Freedman E."/>
            <person name="Gellesch M."/>
            <person name="Goldberg J."/>
            <person name="Griggs A."/>
            <person name="Gujja S."/>
            <person name="Heilman E."/>
            <person name="Heiman D."/>
            <person name="Hepburn T."/>
            <person name="Howarth C."/>
            <person name="Jen D."/>
            <person name="Larson L."/>
            <person name="Lewis B."/>
            <person name="Mehta T."/>
            <person name="Park D."/>
            <person name="Pearson M."/>
            <person name="Roberts A."/>
            <person name="Saif S."/>
            <person name="Shea T."/>
            <person name="Shenoy N."/>
            <person name="Sisk P."/>
            <person name="Stolte C."/>
            <person name="Sykes S."/>
            <person name="Thomson T."/>
            <person name="Walk T."/>
            <person name="White J."/>
            <person name="Yandava C."/>
            <person name="Izard J."/>
            <person name="Baranova O.V."/>
            <person name="Blanton J.M."/>
            <person name="Tanner A.C."/>
            <person name="Dewhirst F.E."/>
            <person name="Haas B."/>
            <person name="Nusbaum C."/>
            <person name="Birren B."/>
        </authorList>
    </citation>
    <scope>NUCLEOTIDE SEQUENCE [LARGE SCALE GENOMIC DNA]</scope>
    <source>
        <strain evidence="1">1-1 BBBD Race 1</strain>
    </source>
</reference>
<proteinExistence type="predicted"/>
<organism evidence="1">
    <name type="scientific">Puccinia triticina (isolate 1-1 / race 1 (BBBD))</name>
    <name type="common">Brown leaf rust fungus</name>
    <dbReference type="NCBI Taxonomy" id="630390"/>
    <lineage>
        <taxon>Eukaryota</taxon>
        <taxon>Fungi</taxon>
        <taxon>Dikarya</taxon>
        <taxon>Basidiomycota</taxon>
        <taxon>Pucciniomycotina</taxon>
        <taxon>Pucciniomycetes</taxon>
        <taxon>Pucciniales</taxon>
        <taxon>Pucciniaceae</taxon>
        <taxon>Puccinia</taxon>
    </lineage>
</organism>
<dbReference type="EMBL" id="ADAS02000086">
    <property type="protein sequence ID" value="OAV91104.1"/>
    <property type="molecule type" value="Genomic_DNA"/>
</dbReference>
<sequence>MVKIKSPNKRLCFDGTKVERFIETYEMVAGLNKATELDMAKQIWLFLATDELLNILETLEGFSPPDWTKLKAAMIAYWGQVDTAWFTTQDLTSLVQEWAAKGDVSSAVEYQTFWQTWEPIQSYLLSMAHIDSVEEIRNSYYQAFLTAIQDEIQKKLIRDGTMVTTLDHRFKLPTFKILKDLVDAVMKEQTALTFEESRTGQPVASPPFQEGNLVMKKMGEERRPKEVQVPSKPATTMDELSRMLEAFKNKIDQKIAAIPGKASTSADRPLL</sequence>
<dbReference type="OrthoDB" id="2506545at2759"/>
<dbReference type="VEuPathDB" id="FungiDB:PTTG_02782"/>
<keyword evidence="3" id="KW-1185">Reference proteome</keyword>
<reference evidence="2 3" key="3">
    <citation type="journal article" date="2017" name="G3 (Bethesda)">
        <title>Comparative analysis highlights variable genome content of wheat rusts and divergence of the mating loci.</title>
        <authorList>
            <person name="Cuomo C.A."/>
            <person name="Bakkeren G."/>
            <person name="Khalil H.B."/>
            <person name="Panwar V."/>
            <person name="Joly D."/>
            <person name="Linning R."/>
            <person name="Sakthikumar S."/>
            <person name="Song X."/>
            <person name="Adiconis X."/>
            <person name="Fan L."/>
            <person name="Goldberg J.M."/>
            <person name="Levin J.Z."/>
            <person name="Young S."/>
            <person name="Zeng Q."/>
            <person name="Anikster Y."/>
            <person name="Bruce M."/>
            <person name="Wang M."/>
            <person name="Yin C."/>
            <person name="McCallum B."/>
            <person name="Szabo L.J."/>
            <person name="Hulbert S."/>
            <person name="Chen X."/>
            <person name="Fellers J.P."/>
        </authorList>
    </citation>
    <scope>NUCLEOTIDE SEQUENCE</scope>
    <source>
        <strain evidence="3">Isolate 1-1 / race 1 (BBBD)</strain>
        <strain evidence="2">isolate 1-1 / race 1 (BBBD)</strain>
    </source>
</reference>
<protein>
    <submittedName>
        <fullName evidence="1 2">Uncharacterized protein</fullName>
    </submittedName>
</protein>
<evidence type="ECO:0000313" key="2">
    <source>
        <dbReference type="EnsemblFungi" id="PTTG_02782-t43_1-p1"/>
    </source>
</evidence>
<dbReference type="EnsemblFungi" id="PTTG_02782-t43_1">
    <property type="protein sequence ID" value="PTTG_02782-t43_1-p1"/>
    <property type="gene ID" value="PTTG_02782"/>
</dbReference>
<feature type="non-terminal residue" evidence="1">
    <location>
        <position position="271"/>
    </location>
</feature>
<reference evidence="2" key="4">
    <citation type="submission" date="2025-05" db="UniProtKB">
        <authorList>
            <consortium name="EnsemblFungi"/>
        </authorList>
    </citation>
    <scope>IDENTIFICATION</scope>
    <source>
        <strain evidence="2">isolate 1-1 / race 1 (BBBD)</strain>
    </source>
</reference>
<dbReference type="Proteomes" id="UP000005240">
    <property type="component" value="Unassembled WGS sequence"/>
</dbReference>
<dbReference type="AlphaFoldDB" id="A0A180GEV0"/>